<proteinExistence type="predicted"/>
<name>A0A4P7NHU0_PYROR</name>
<feature type="region of interest" description="Disordered" evidence="1">
    <location>
        <begin position="99"/>
        <end position="120"/>
    </location>
</feature>
<evidence type="ECO:0000313" key="3">
    <source>
        <dbReference type="Proteomes" id="UP000294847"/>
    </source>
</evidence>
<reference evidence="2 3" key="1">
    <citation type="journal article" date="2019" name="Mol. Biol. Evol.">
        <title>Blast fungal genomes show frequent chromosomal changes, gene gains and losses, and effector gene turnover.</title>
        <authorList>
            <person name="Gomez Luciano L.B."/>
            <person name="Jason Tsai I."/>
            <person name="Chuma I."/>
            <person name="Tosa Y."/>
            <person name="Chen Y.H."/>
            <person name="Li J.Y."/>
            <person name="Li M.Y."/>
            <person name="Jade Lu M.Y."/>
            <person name="Nakayashiki H."/>
            <person name="Li W.H."/>
        </authorList>
    </citation>
    <scope>NUCLEOTIDE SEQUENCE [LARGE SCALE GENOMIC DNA]</scope>
    <source>
        <strain evidence="2">MZ5-1-6</strain>
    </source>
</reference>
<protein>
    <submittedName>
        <fullName evidence="2">Uncharacterized protein</fullName>
    </submittedName>
</protein>
<dbReference type="Proteomes" id="UP000294847">
    <property type="component" value="Chromosome 4"/>
</dbReference>
<sequence>MQGQVRSGQPAGKQCKDCTEPPFVAPLQAFGGGAAEASQNRNLCAKVVFSNGLGFGADKDIRPLHKLLQQQSTMKQLPRDGQRTTELCPYLQPAVLDSRPTYRAHATKNETKASQDQVHE</sequence>
<dbReference type="AlphaFoldDB" id="A0A4P7NHU0"/>
<accession>A0A4P7NHU0</accession>
<feature type="compositionally biased region" description="Basic and acidic residues" evidence="1">
    <location>
        <begin position="107"/>
        <end position="120"/>
    </location>
</feature>
<evidence type="ECO:0000313" key="2">
    <source>
        <dbReference type="EMBL" id="QBZ61490.1"/>
    </source>
</evidence>
<gene>
    <name evidence="2" type="ORF">PoMZ_08439</name>
</gene>
<organism evidence="2 3">
    <name type="scientific">Pyricularia oryzae</name>
    <name type="common">Rice blast fungus</name>
    <name type="synonym">Magnaporthe oryzae</name>
    <dbReference type="NCBI Taxonomy" id="318829"/>
    <lineage>
        <taxon>Eukaryota</taxon>
        <taxon>Fungi</taxon>
        <taxon>Dikarya</taxon>
        <taxon>Ascomycota</taxon>
        <taxon>Pezizomycotina</taxon>
        <taxon>Sordariomycetes</taxon>
        <taxon>Sordariomycetidae</taxon>
        <taxon>Magnaporthales</taxon>
        <taxon>Pyriculariaceae</taxon>
        <taxon>Pyricularia</taxon>
    </lineage>
</organism>
<evidence type="ECO:0000256" key="1">
    <source>
        <dbReference type="SAM" id="MobiDB-lite"/>
    </source>
</evidence>
<dbReference type="EMBL" id="CP034207">
    <property type="protein sequence ID" value="QBZ61490.1"/>
    <property type="molecule type" value="Genomic_DNA"/>
</dbReference>